<feature type="region of interest" description="Disordered" evidence="1">
    <location>
        <begin position="1"/>
        <end position="62"/>
    </location>
</feature>
<name>A0A177A550_9PEZI</name>
<dbReference type="eggNOG" id="ENOG502SEIX">
    <property type="taxonomic scope" value="Eukaryota"/>
</dbReference>
<feature type="compositionally biased region" description="Basic and acidic residues" evidence="1">
    <location>
        <begin position="243"/>
        <end position="261"/>
    </location>
</feature>
<accession>A0A177A550</accession>
<dbReference type="RefSeq" id="XP_024322578.1">
    <property type="nucleotide sequence ID" value="XM_024468211.1"/>
</dbReference>
<dbReference type="EMBL" id="KV441400">
    <property type="protein sequence ID" value="OAF57288.1"/>
    <property type="molecule type" value="Genomic_DNA"/>
</dbReference>
<feature type="compositionally biased region" description="Pro residues" evidence="1">
    <location>
        <begin position="166"/>
        <end position="187"/>
    </location>
</feature>
<dbReference type="VEuPathDB" id="FungiDB:GMDG_04672"/>
<feature type="region of interest" description="Disordered" evidence="1">
    <location>
        <begin position="80"/>
        <end position="302"/>
    </location>
</feature>
<feature type="compositionally biased region" description="Low complexity" evidence="1">
    <location>
        <begin position="144"/>
        <end position="156"/>
    </location>
</feature>
<sequence>MPLYPAAPSPKRKRDEKPHSPQQRVTSRRLDTLPEKLMSSSGEDIDTGVQTPRSRVGHSFGELEIEGTGGVSRLDLLGTFGASSKVDNGEPRKQAKSSRNGFKEIPETPQVSSNMVSGPTGAIRFDRNGAFGSQHNNVIFTGANSTNTLTTLSTTLPSRPSHKQPASPPSPDPPPQQFSPAPSPPVTPAISPLQEPPSLHWEESEITGHNPSDPDDDGEGINGVGFKPTAAITRARSERRRKQLADYKSREDKEARDERAKRAALRRQKGSEGVAAKTEETQVSEKERRVRFSEAERAIDVL</sequence>
<dbReference type="OrthoDB" id="5391950at2759"/>
<feature type="compositionally biased region" description="Polar residues" evidence="1">
    <location>
        <begin position="131"/>
        <end position="143"/>
    </location>
</feature>
<evidence type="ECO:0000256" key="1">
    <source>
        <dbReference type="SAM" id="MobiDB-lite"/>
    </source>
</evidence>
<dbReference type="AlphaFoldDB" id="A0A177A550"/>
<feature type="compositionally biased region" description="Polar residues" evidence="1">
    <location>
        <begin position="38"/>
        <end position="53"/>
    </location>
</feature>
<protein>
    <submittedName>
        <fullName evidence="2">Uncharacterized protein</fullName>
    </submittedName>
</protein>
<proteinExistence type="predicted"/>
<dbReference type="GeneID" id="36287653"/>
<organism evidence="2">
    <name type="scientific">Pseudogymnoascus destructans</name>
    <dbReference type="NCBI Taxonomy" id="655981"/>
    <lineage>
        <taxon>Eukaryota</taxon>
        <taxon>Fungi</taxon>
        <taxon>Dikarya</taxon>
        <taxon>Ascomycota</taxon>
        <taxon>Pezizomycotina</taxon>
        <taxon>Leotiomycetes</taxon>
        <taxon>Thelebolales</taxon>
        <taxon>Thelebolaceae</taxon>
        <taxon>Pseudogymnoascus</taxon>
    </lineage>
</organism>
<reference evidence="2" key="1">
    <citation type="submission" date="2016-03" db="EMBL/GenBank/DDBJ databases">
        <title>Updated assembly of Pseudogymnoascus destructans, the fungus causing white-nose syndrome of bats.</title>
        <authorList>
            <person name="Palmer J.M."/>
            <person name="Drees K.P."/>
            <person name="Foster J.T."/>
            <person name="Lindner D.L."/>
        </authorList>
    </citation>
    <scope>NUCLEOTIDE SEQUENCE [LARGE SCALE GENOMIC DNA]</scope>
    <source>
        <strain evidence="2">20631-21</strain>
    </source>
</reference>
<dbReference type="Proteomes" id="UP000077154">
    <property type="component" value="Unassembled WGS sequence"/>
</dbReference>
<feature type="compositionally biased region" description="Basic and acidic residues" evidence="1">
    <location>
        <begin position="277"/>
        <end position="302"/>
    </location>
</feature>
<evidence type="ECO:0000313" key="2">
    <source>
        <dbReference type="EMBL" id="OAF57288.1"/>
    </source>
</evidence>
<gene>
    <name evidence="2" type="ORF">VC83_04582</name>
</gene>